<dbReference type="EMBL" id="PZQS01000011">
    <property type="protein sequence ID" value="PVD22175.1"/>
    <property type="molecule type" value="Genomic_DNA"/>
</dbReference>
<dbReference type="Pfam" id="PF07690">
    <property type="entry name" value="MFS_1"/>
    <property type="match status" value="1"/>
</dbReference>
<dbReference type="SUPFAM" id="SSF103473">
    <property type="entry name" value="MFS general substrate transporter"/>
    <property type="match status" value="1"/>
</dbReference>
<organism evidence="3 4">
    <name type="scientific">Pomacea canaliculata</name>
    <name type="common">Golden apple snail</name>
    <dbReference type="NCBI Taxonomy" id="400727"/>
    <lineage>
        <taxon>Eukaryota</taxon>
        <taxon>Metazoa</taxon>
        <taxon>Spiralia</taxon>
        <taxon>Lophotrochozoa</taxon>
        <taxon>Mollusca</taxon>
        <taxon>Gastropoda</taxon>
        <taxon>Caenogastropoda</taxon>
        <taxon>Architaenioglossa</taxon>
        <taxon>Ampullarioidea</taxon>
        <taxon>Ampullariidae</taxon>
        <taxon>Pomacea</taxon>
    </lineage>
</organism>
<feature type="transmembrane region" description="Helical" evidence="2">
    <location>
        <begin position="336"/>
        <end position="356"/>
    </location>
</feature>
<reference evidence="3 4" key="1">
    <citation type="submission" date="2018-04" db="EMBL/GenBank/DDBJ databases">
        <title>The genome of golden apple snail Pomacea canaliculata provides insight into stress tolerance and invasive adaptation.</title>
        <authorList>
            <person name="Liu C."/>
            <person name="Liu B."/>
            <person name="Ren Y."/>
            <person name="Zhang Y."/>
            <person name="Wang H."/>
            <person name="Li S."/>
            <person name="Jiang F."/>
            <person name="Yin L."/>
            <person name="Zhang G."/>
            <person name="Qian W."/>
            <person name="Fan W."/>
        </authorList>
    </citation>
    <scope>NUCLEOTIDE SEQUENCE [LARGE SCALE GENOMIC DNA]</scope>
    <source>
        <strain evidence="3">SZHN2017</strain>
        <tissue evidence="3">Muscle</tissue>
    </source>
</reference>
<dbReference type="OrthoDB" id="6286464at2759"/>
<dbReference type="InterPro" id="IPR036259">
    <property type="entry name" value="MFS_trans_sf"/>
</dbReference>
<protein>
    <recommendedName>
        <fullName evidence="5">Major facilitator superfamily (MFS) profile domain-containing protein</fullName>
    </recommendedName>
</protein>
<evidence type="ECO:0000256" key="2">
    <source>
        <dbReference type="SAM" id="Phobius"/>
    </source>
</evidence>
<feature type="transmembrane region" description="Helical" evidence="2">
    <location>
        <begin position="162"/>
        <end position="189"/>
    </location>
</feature>
<dbReference type="InterPro" id="IPR011701">
    <property type="entry name" value="MFS"/>
</dbReference>
<evidence type="ECO:0008006" key="5">
    <source>
        <dbReference type="Google" id="ProtNLM"/>
    </source>
</evidence>
<evidence type="ECO:0000313" key="3">
    <source>
        <dbReference type="EMBL" id="PVD22175.1"/>
    </source>
</evidence>
<dbReference type="AlphaFoldDB" id="A0A2T7NLY4"/>
<keyword evidence="4" id="KW-1185">Reference proteome</keyword>
<dbReference type="GO" id="GO:0008028">
    <property type="term" value="F:monocarboxylic acid transmembrane transporter activity"/>
    <property type="evidence" value="ECO:0007669"/>
    <property type="project" value="TreeGrafter"/>
</dbReference>
<sequence length="386" mass="42088">MEDENECTGEHTKRGKGESSLLWSESQDVDKIVVNDHLDYSPSRRTDDSMDNVDESETSVSPTIVLEKDDEDLEKSLQDSGWAWRTRENRRGVLHQADVTLPVQRQVTAWAGALTATVMLSMGPLAGAVCSRFSARASVMVGAVLYTAGLVFSGLAPNMPTLLFFFGVVQGLGRGLAYAPGLILVGMYFNRLRGVAVGLSTAGVGAGTFLLPPVVEMLFETYGFFGAFFILGGIALHFFVVAFLYRPLFLHRKIRAQHSEPLPVRNASHTPPPAGELLGNPSRFSAKGESMMDDTVCVSSVSSHKSHLLKSFLRTCFPVEKQATGSKRRKLMHWSLLKQPAFVLYCLSMCLLTASMKSSIVFLPPLAKSRGVSETNAAYLLSISGE</sequence>
<keyword evidence="2" id="KW-0812">Transmembrane</keyword>
<dbReference type="Proteomes" id="UP000245119">
    <property type="component" value="Linkage Group LG11"/>
</dbReference>
<keyword evidence="2" id="KW-1133">Transmembrane helix</keyword>
<dbReference type="PANTHER" id="PTHR11360:SF306">
    <property type="entry name" value="RE01051P"/>
    <property type="match status" value="1"/>
</dbReference>
<feature type="transmembrane region" description="Helical" evidence="2">
    <location>
        <begin position="221"/>
        <end position="245"/>
    </location>
</feature>
<feature type="transmembrane region" description="Helical" evidence="2">
    <location>
        <begin position="196"/>
        <end position="215"/>
    </location>
</feature>
<dbReference type="InterPro" id="IPR050327">
    <property type="entry name" value="Proton-linked_MCT"/>
</dbReference>
<dbReference type="PANTHER" id="PTHR11360">
    <property type="entry name" value="MONOCARBOXYLATE TRANSPORTER"/>
    <property type="match status" value="1"/>
</dbReference>
<evidence type="ECO:0000313" key="4">
    <source>
        <dbReference type="Proteomes" id="UP000245119"/>
    </source>
</evidence>
<feature type="transmembrane region" description="Helical" evidence="2">
    <location>
        <begin position="109"/>
        <end position="130"/>
    </location>
</feature>
<comment type="caution">
    <text evidence="3">The sequence shown here is derived from an EMBL/GenBank/DDBJ whole genome shotgun (WGS) entry which is preliminary data.</text>
</comment>
<feature type="compositionally biased region" description="Basic and acidic residues" evidence="1">
    <location>
        <begin position="8"/>
        <end position="17"/>
    </location>
</feature>
<feature type="transmembrane region" description="Helical" evidence="2">
    <location>
        <begin position="137"/>
        <end position="156"/>
    </location>
</feature>
<feature type="region of interest" description="Disordered" evidence="1">
    <location>
        <begin position="39"/>
        <end position="62"/>
    </location>
</feature>
<keyword evidence="2" id="KW-0472">Membrane</keyword>
<gene>
    <name evidence="3" type="ORF">C0Q70_17980</name>
</gene>
<feature type="compositionally biased region" description="Basic and acidic residues" evidence="1">
    <location>
        <begin position="39"/>
        <end position="48"/>
    </location>
</feature>
<dbReference type="Gene3D" id="1.20.1250.20">
    <property type="entry name" value="MFS general substrate transporter like domains"/>
    <property type="match status" value="1"/>
</dbReference>
<evidence type="ECO:0000256" key="1">
    <source>
        <dbReference type="SAM" id="MobiDB-lite"/>
    </source>
</evidence>
<accession>A0A2T7NLY4</accession>
<proteinExistence type="predicted"/>
<name>A0A2T7NLY4_POMCA</name>
<feature type="region of interest" description="Disordered" evidence="1">
    <location>
        <begin position="1"/>
        <end position="22"/>
    </location>
</feature>